<dbReference type="Proteomes" id="UP000238350">
    <property type="component" value="Unassembled WGS sequence"/>
</dbReference>
<dbReference type="PANTHER" id="PTHR46648">
    <property type="entry name" value="HIT FAMILY PROTEIN 1"/>
    <property type="match status" value="1"/>
</dbReference>
<dbReference type="InterPro" id="IPR019808">
    <property type="entry name" value="Histidine_triad_CS"/>
</dbReference>
<keyword evidence="6" id="KW-1185">Reference proteome</keyword>
<feature type="domain" description="HIT" evidence="4">
    <location>
        <begin position="9"/>
        <end position="120"/>
    </location>
</feature>
<dbReference type="SUPFAM" id="SSF54197">
    <property type="entry name" value="HIT-like"/>
    <property type="match status" value="1"/>
</dbReference>
<feature type="short sequence motif" description="Histidine triad motif" evidence="2 3">
    <location>
        <begin position="105"/>
        <end position="109"/>
    </location>
</feature>
<dbReference type="InterPro" id="IPR011146">
    <property type="entry name" value="HIT-like"/>
</dbReference>
<accession>A0A2T0FHH6</accession>
<proteinExistence type="predicted"/>
<comment type="caution">
    <text evidence="5">The sequence shown here is derived from an EMBL/GenBank/DDBJ whole genome shotgun (WGS) entry which is preliminary data.</text>
</comment>
<evidence type="ECO:0000256" key="3">
    <source>
        <dbReference type="PROSITE-ProRule" id="PRU00464"/>
    </source>
</evidence>
<feature type="active site" description="Tele-AMP-histidine intermediate" evidence="1">
    <location>
        <position position="107"/>
    </location>
</feature>
<dbReference type="PROSITE" id="PS51084">
    <property type="entry name" value="HIT_2"/>
    <property type="match status" value="1"/>
</dbReference>
<dbReference type="InterPro" id="IPR001310">
    <property type="entry name" value="Histidine_triad_HIT"/>
</dbReference>
<dbReference type="EMBL" id="NDIQ01000021">
    <property type="protein sequence ID" value="PRT54399.1"/>
    <property type="molecule type" value="Genomic_DNA"/>
</dbReference>
<dbReference type="OrthoDB" id="672793at2759"/>
<evidence type="ECO:0000256" key="1">
    <source>
        <dbReference type="PIRSR" id="PIRSR601310-1"/>
    </source>
</evidence>
<dbReference type="GO" id="GO:0003824">
    <property type="term" value="F:catalytic activity"/>
    <property type="evidence" value="ECO:0007669"/>
    <property type="project" value="InterPro"/>
</dbReference>
<protein>
    <submittedName>
        <fullName evidence="5">Hit family protein 1</fullName>
    </submittedName>
</protein>
<sequence>MSHLSANCIFCKIIRGEIPSLKLAESAKSYAFLDIGPTAKGHALVIPKYCGEKLHDIPDEYLADLLPMAKKIALASQLDVKGLDSTPGYNILQNNGRIAHQVVPHVHVHLIPKRDEETGLQVGWPQPADAADKDQLASLHKDLVERISKL</sequence>
<evidence type="ECO:0000259" key="4">
    <source>
        <dbReference type="PROSITE" id="PS51084"/>
    </source>
</evidence>
<dbReference type="STRING" id="45607.A0A2T0FHH6"/>
<name>A0A2T0FHH6_9ASCO</name>
<dbReference type="AlphaFoldDB" id="A0A2T0FHH6"/>
<dbReference type="InterPro" id="IPR036265">
    <property type="entry name" value="HIT-like_sf"/>
</dbReference>
<evidence type="ECO:0000313" key="6">
    <source>
        <dbReference type="Proteomes" id="UP000238350"/>
    </source>
</evidence>
<dbReference type="GeneID" id="36515767"/>
<gene>
    <name evidence="5" type="ORF">B9G98_02019</name>
</gene>
<evidence type="ECO:0000256" key="2">
    <source>
        <dbReference type="PIRSR" id="PIRSR601310-3"/>
    </source>
</evidence>
<dbReference type="PANTHER" id="PTHR46648:SF1">
    <property type="entry name" value="ADENOSINE 5'-MONOPHOSPHORAMIDASE HNT1"/>
    <property type="match status" value="1"/>
</dbReference>
<dbReference type="GO" id="GO:0009117">
    <property type="term" value="P:nucleotide metabolic process"/>
    <property type="evidence" value="ECO:0007669"/>
    <property type="project" value="TreeGrafter"/>
</dbReference>
<reference evidence="5 6" key="1">
    <citation type="submission" date="2017-04" db="EMBL/GenBank/DDBJ databases">
        <title>Genome sequencing of [Candida] sorbophila.</title>
        <authorList>
            <person name="Ahn J.O."/>
        </authorList>
    </citation>
    <scope>NUCLEOTIDE SEQUENCE [LARGE SCALE GENOMIC DNA]</scope>
    <source>
        <strain evidence="5 6">DS02</strain>
    </source>
</reference>
<evidence type="ECO:0000313" key="5">
    <source>
        <dbReference type="EMBL" id="PRT54399.1"/>
    </source>
</evidence>
<organism evidence="5 6">
    <name type="scientific">Wickerhamiella sorbophila</name>
    <dbReference type="NCBI Taxonomy" id="45607"/>
    <lineage>
        <taxon>Eukaryota</taxon>
        <taxon>Fungi</taxon>
        <taxon>Dikarya</taxon>
        <taxon>Ascomycota</taxon>
        <taxon>Saccharomycotina</taxon>
        <taxon>Dipodascomycetes</taxon>
        <taxon>Dipodascales</taxon>
        <taxon>Trichomonascaceae</taxon>
        <taxon>Wickerhamiella</taxon>
    </lineage>
</organism>
<dbReference type="RefSeq" id="XP_024664344.1">
    <property type="nucleotide sequence ID" value="XM_024808576.1"/>
</dbReference>
<dbReference type="PRINTS" id="PR00332">
    <property type="entry name" value="HISTRIAD"/>
</dbReference>
<dbReference type="PROSITE" id="PS00892">
    <property type="entry name" value="HIT_1"/>
    <property type="match status" value="1"/>
</dbReference>
<dbReference type="Gene3D" id="3.30.428.10">
    <property type="entry name" value="HIT-like"/>
    <property type="match status" value="1"/>
</dbReference>
<dbReference type="Pfam" id="PF01230">
    <property type="entry name" value="HIT"/>
    <property type="match status" value="1"/>
</dbReference>